<gene>
    <name evidence="12" type="primary">atpB</name>
    <name evidence="14" type="ORF">UCMB321_5519</name>
</gene>
<dbReference type="Pfam" id="PF00119">
    <property type="entry name" value="ATP-synt_A"/>
    <property type="match status" value="1"/>
</dbReference>
<dbReference type="STRING" id="226910.UCMB321_5519"/>
<evidence type="ECO:0000313" key="14">
    <source>
        <dbReference type="EMBL" id="KIH80794.1"/>
    </source>
</evidence>
<feature type="transmembrane region" description="Helical" evidence="12">
    <location>
        <begin position="226"/>
        <end position="248"/>
    </location>
</feature>
<dbReference type="GO" id="GO:0045259">
    <property type="term" value="C:proton-transporting ATP synthase complex"/>
    <property type="evidence" value="ECO:0007669"/>
    <property type="project" value="UniProtKB-KW"/>
</dbReference>
<evidence type="ECO:0000256" key="2">
    <source>
        <dbReference type="ARBA" id="ARBA00006810"/>
    </source>
</evidence>
<dbReference type="FunFam" id="1.20.120.220:FF:000002">
    <property type="entry name" value="ATP synthase subunit a"/>
    <property type="match status" value="1"/>
</dbReference>
<feature type="transmembrane region" description="Helical" evidence="12">
    <location>
        <begin position="260"/>
        <end position="284"/>
    </location>
</feature>
<evidence type="ECO:0000256" key="13">
    <source>
        <dbReference type="RuleBase" id="RU000483"/>
    </source>
</evidence>
<dbReference type="Proteomes" id="UP000031535">
    <property type="component" value="Unassembled WGS sequence"/>
</dbReference>
<name>A0A0C2E4Q2_9PSED</name>
<keyword evidence="7 12" id="KW-0375">Hydrogen ion transport</keyword>
<keyword evidence="3 12" id="KW-0813">Transport</keyword>
<keyword evidence="6 12" id="KW-0812">Transmembrane</keyword>
<keyword evidence="4 12" id="KW-1003">Cell membrane</keyword>
<evidence type="ECO:0000256" key="11">
    <source>
        <dbReference type="ARBA" id="ARBA00023310"/>
    </source>
</evidence>
<keyword evidence="10 12" id="KW-0472">Membrane</keyword>
<dbReference type="PANTHER" id="PTHR42823:SF3">
    <property type="entry name" value="ATP SYNTHASE SUBUNIT A, CHLOROPLASTIC"/>
    <property type="match status" value="1"/>
</dbReference>
<dbReference type="PATRIC" id="fig|226910.6.peg.5507"/>
<proteinExistence type="inferred from homology"/>
<dbReference type="PANTHER" id="PTHR42823">
    <property type="entry name" value="ATP SYNTHASE SUBUNIT A, CHLOROPLASTIC"/>
    <property type="match status" value="1"/>
</dbReference>
<feature type="transmembrane region" description="Helical" evidence="12">
    <location>
        <begin position="50"/>
        <end position="68"/>
    </location>
</feature>
<dbReference type="InterPro" id="IPR035908">
    <property type="entry name" value="F0_ATP_A_sf"/>
</dbReference>
<evidence type="ECO:0000256" key="3">
    <source>
        <dbReference type="ARBA" id="ARBA00022448"/>
    </source>
</evidence>
<dbReference type="AlphaFoldDB" id="A0A0C2E4Q2"/>
<evidence type="ECO:0000256" key="4">
    <source>
        <dbReference type="ARBA" id="ARBA00022475"/>
    </source>
</evidence>
<dbReference type="InterPro" id="IPR023011">
    <property type="entry name" value="ATP_synth_F0_asu_AS"/>
</dbReference>
<accession>A0A0C2E4Q2</accession>
<feature type="transmembrane region" description="Helical" evidence="12">
    <location>
        <begin position="104"/>
        <end position="122"/>
    </location>
</feature>
<evidence type="ECO:0000256" key="8">
    <source>
        <dbReference type="ARBA" id="ARBA00022989"/>
    </source>
</evidence>
<keyword evidence="5 12" id="KW-0138">CF(0)</keyword>
<dbReference type="InterPro" id="IPR045082">
    <property type="entry name" value="ATP_syn_F0_a_bact/chloroplast"/>
</dbReference>
<keyword evidence="9 12" id="KW-0406">Ion transport</keyword>
<dbReference type="GO" id="GO:0046933">
    <property type="term" value="F:proton-transporting ATP synthase activity, rotational mechanism"/>
    <property type="evidence" value="ECO:0007669"/>
    <property type="project" value="UniProtKB-UniRule"/>
</dbReference>
<comment type="caution">
    <text evidence="14">The sequence shown here is derived from an EMBL/GenBank/DDBJ whole genome shotgun (WGS) entry which is preliminary data.</text>
</comment>
<feature type="transmembrane region" description="Helical" evidence="12">
    <location>
        <begin position="155"/>
        <end position="172"/>
    </location>
</feature>
<dbReference type="EMBL" id="JXDG01000070">
    <property type="protein sequence ID" value="KIH80794.1"/>
    <property type="molecule type" value="Genomic_DNA"/>
</dbReference>
<evidence type="ECO:0000256" key="5">
    <source>
        <dbReference type="ARBA" id="ARBA00022547"/>
    </source>
</evidence>
<organism evidence="14 15">
    <name type="scientific">Pseudomonas batumici</name>
    <dbReference type="NCBI Taxonomy" id="226910"/>
    <lineage>
        <taxon>Bacteria</taxon>
        <taxon>Pseudomonadati</taxon>
        <taxon>Pseudomonadota</taxon>
        <taxon>Gammaproteobacteria</taxon>
        <taxon>Pseudomonadales</taxon>
        <taxon>Pseudomonadaceae</taxon>
        <taxon>Pseudomonas</taxon>
    </lineage>
</organism>
<dbReference type="CDD" id="cd00310">
    <property type="entry name" value="ATP-synt_Fo_a_6"/>
    <property type="match status" value="1"/>
</dbReference>
<feature type="transmembrane region" description="Helical" evidence="12">
    <location>
        <begin position="193"/>
        <end position="214"/>
    </location>
</feature>
<dbReference type="NCBIfam" id="TIGR01131">
    <property type="entry name" value="ATP_synt_6_or_A"/>
    <property type="match status" value="1"/>
</dbReference>
<evidence type="ECO:0000256" key="12">
    <source>
        <dbReference type="HAMAP-Rule" id="MF_01393"/>
    </source>
</evidence>
<dbReference type="PROSITE" id="PS00449">
    <property type="entry name" value="ATPASE_A"/>
    <property type="match status" value="1"/>
</dbReference>
<reference evidence="14 15" key="1">
    <citation type="submission" date="2015-01" db="EMBL/GenBank/DDBJ databases">
        <title>Complete genome of Pseudomonas batumici UCM B-321 producer of the batumin antibiotic with strong antistaphilococcal and potential anticancer activity.</title>
        <authorList>
            <person name="Klochko V.V."/>
            <person name="Zelena L.B."/>
            <person name="Elena K.A."/>
            <person name="Reva O.N."/>
        </authorList>
    </citation>
    <scope>NUCLEOTIDE SEQUENCE [LARGE SCALE GENOMIC DNA]</scope>
    <source>
        <strain evidence="14 15">UCM B-321</strain>
    </source>
</reference>
<dbReference type="RefSeq" id="WP_040071855.1">
    <property type="nucleotide sequence ID" value="NZ_CP144470.1"/>
</dbReference>
<comment type="function">
    <text evidence="12 13">Key component of the proton channel; it plays a direct role in the translocation of protons across the membrane.</text>
</comment>
<dbReference type="InterPro" id="IPR000568">
    <property type="entry name" value="ATP_synth_F0_asu"/>
</dbReference>
<dbReference type="OrthoDB" id="9789241at2"/>
<comment type="similarity">
    <text evidence="2 12 13">Belongs to the ATPase A chain family.</text>
</comment>
<dbReference type="NCBIfam" id="NF004477">
    <property type="entry name" value="PRK05815.1-1"/>
    <property type="match status" value="1"/>
</dbReference>
<evidence type="ECO:0000256" key="10">
    <source>
        <dbReference type="ARBA" id="ARBA00023136"/>
    </source>
</evidence>
<evidence type="ECO:0000256" key="7">
    <source>
        <dbReference type="ARBA" id="ARBA00022781"/>
    </source>
</evidence>
<evidence type="ECO:0000256" key="9">
    <source>
        <dbReference type="ARBA" id="ARBA00023065"/>
    </source>
</evidence>
<keyword evidence="15" id="KW-1185">Reference proteome</keyword>
<dbReference type="SUPFAM" id="SSF81336">
    <property type="entry name" value="F1F0 ATP synthase subunit A"/>
    <property type="match status" value="1"/>
</dbReference>
<dbReference type="GO" id="GO:0005886">
    <property type="term" value="C:plasma membrane"/>
    <property type="evidence" value="ECO:0007669"/>
    <property type="project" value="UniProtKB-SubCell"/>
</dbReference>
<protein>
    <recommendedName>
        <fullName evidence="12 13">ATP synthase subunit a</fullName>
    </recommendedName>
    <alternativeName>
        <fullName evidence="12">ATP synthase F0 sector subunit a</fullName>
    </alternativeName>
    <alternativeName>
        <fullName evidence="12">F-ATPase subunit 6</fullName>
    </alternativeName>
</protein>
<dbReference type="HAMAP" id="MF_01393">
    <property type="entry name" value="ATP_synth_a_bact"/>
    <property type="match status" value="1"/>
</dbReference>
<sequence>MSAETTASGYIQHHLQNLTFGQLPTGGWGFAHSAAEAKAMGFWAFHLDTLGWSVALGLIFVFLFRMAAKKATSGQPGALQNFVEVLVEFVDGSVKDSFHGRSPVIAPLALTIFVWVFLMNAIDLIPVDWIPHLAILLTGDEHIPFRAVSTTDPNATLGMSFSVFALIIFYSIKIKGLGGFVGELTLHPFSSKNIVVQALLIPVNFLLEFVTLIAKPISLALRLFGNMYAGELVFILIAVMFGSGLLWLSGLGVVLQWAWAVFHILIITLQAFIFMMLTIVYLSMAHEENH</sequence>
<comment type="subcellular location">
    <subcellularLocation>
        <location evidence="12 13">Cell membrane</location>
        <topology evidence="12 13">Multi-pass membrane protein</topology>
    </subcellularLocation>
    <subcellularLocation>
        <location evidence="1">Membrane</location>
        <topology evidence="1">Multi-pass membrane protein</topology>
    </subcellularLocation>
</comment>
<evidence type="ECO:0000256" key="6">
    <source>
        <dbReference type="ARBA" id="ARBA00022692"/>
    </source>
</evidence>
<keyword evidence="11 12" id="KW-0066">ATP synthesis</keyword>
<dbReference type="Gene3D" id="1.20.120.220">
    <property type="entry name" value="ATP synthase, F0 complex, subunit A"/>
    <property type="match status" value="1"/>
</dbReference>
<keyword evidence="8 12" id="KW-1133">Transmembrane helix</keyword>
<evidence type="ECO:0000313" key="15">
    <source>
        <dbReference type="Proteomes" id="UP000031535"/>
    </source>
</evidence>
<dbReference type="GO" id="GO:0042777">
    <property type="term" value="P:proton motive force-driven plasma membrane ATP synthesis"/>
    <property type="evidence" value="ECO:0007669"/>
    <property type="project" value="TreeGrafter"/>
</dbReference>
<evidence type="ECO:0000256" key="1">
    <source>
        <dbReference type="ARBA" id="ARBA00004141"/>
    </source>
</evidence>